<dbReference type="Proteomes" id="UP000178606">
    <property type="component" value="Unassembled WGS sequence"/>
</dbReference>
<dbReference type="GO" id="GO:0043565">
    <property type="term" value="F:sequence-specific DNA binding"/>
    <property type="evidence" value="ECO:0007669"/>
    <property type="project" value="InterPro"/>
</dbReference>
<keyword evidence="5" id="KW-0804">Transcription</keyword>
<evidence type="ECO:0000256" key="3">
    <source>
        <dbReference type="ARBA" id="ARBA00023015"/>
    </source>
</evidence>
<feature type="domain" description="Sigma-54 factor interaction" evidence="7">
    <location>
        <begin position="1"/>
        <end position="223"/>
    </location>
</feature>
<evidence type="ECO:0000256" key="2">
    <source>
        <dbReference type="ARBA" id="ARBA00022840"/>
    </source>
</evidence>
<dbReference type="GO" id="GO:0006355">
    <property type="term" value="P:regulation of DNA-templated transcription"/>
    <property type="evidence" value="ECO:0007669"/>
    <property type="project" value="InterPro"/>
</dbReference>
<dbReference type="Pfam" id="PF00158">
    <property type="entry name" value="Sigma54_activat"/>
    <property type="match status" value="1"/>
</dbReference>
<accession>A0A1F6CRD4</accession>
<dbReference type="Gene3D" id="1.10.8.60">
    <property type="match status" value="1"/>
</dbReference>
<dbReference type="Pfam" id="PF02954">
    <property type="entry name" value="HTH_8"/>
    <property type="match status" value="1"/>
</dbReference>
<keyword evidence="3" id="KW-0805">Transcription regulation</keyword>
<dbReference type="InterPro" id="IPR058031">
    <property type="entry name" value="AAA_lid_NorR"/>
</dbReference>
<evidence type="ECO:0000256" key="4">
    <source>
        <dbReference type="ARBA" id="ARBA00023125"/>
    </source>
</evidence>
<gene>
    <name evidence="8" type="ORF">A3F84_26615</name>
</gene>
<dbReference type="InterPro" id="IPR025662">
    <property type="entry name" value="Sigma_54_int_dom_ATP-bd_1"/>
</dbReference>
<dbReference type="Gene3D" id="3.40.50.300">
    <property type="entry name" value="P-loop containing nucleotide triphosphate hydrolases"/>
    <property type="match status" value="1"/>
</dbReference>
<dbReference type="PROSITE" id="PS00675">
    <property type="entry name" value="SIGMA54_INTERACT_1"/>
    <property type="match status" value="1"/>
</dbReference>
<dbReference type="PROSITE" id="PS00688">
    <property type="entry name" value="SIGMA54_INTERACT_3"/>
    <property type="match status" value="1"/>
</dbReference>
<dbReference type="SUPFAM" id="SSF46689">
    <property type="entry name" value="Homeodomain-like"/>
    <property type="match status" value="1"/>
</dbReference>
<protein>
    <recommendedName>
        <fullName evidence="7">Sigma-54 factor interaction domain-containing protein</fullName>
    </recommendedName>
</protein>
<dbReference type="AlphaFoldDB" id="A0A1F6CRD4"/>
<sequence length="393" mass="43764">MREVREKVAQIAPTDVIVLITGESGTGKSVVAEAIHRHSGRADKPFQVVNCGAIPETLLESELFGHEKGAFTDARSQRKGIFEAAHGGTVLLDEIGEMSLSAQVRLLHVIEEREVTRLGSVHPVPVDCRVIAATNRDLGVAVQRGEFRRDLYYRLNVVEIRMPALRERPEDIPELVEAFVEDYARMHNIPPPVFDEGSMEALRAYSWPGNVRELRNLVERLIVLSKGSTLTRADALRHLDVTENAFTAPRNLPVPLHKTPDEAHRDLVYWALLDLKKDVAELKTALLGNAHPASVSMSYPRSAVSLMGEEVRVEEASMAEPVEGEEVAGLKSLAEIERDYIRHVLQSVGGNRRKAAQVLKIGERTLYRKIDEITGRDRAAPGRRRKPTGNENQ</sequence>
<keyword evidence="1" id="KW-0547">Nucleotide-binding</keyword>
<dbReference type="PROSITE" id="PS00676">
    <property type="entry name" value="SIGMA54_INTERACT_2"/>
    <property type="match status" value="1"/>
</dbReference>
<evidence type="ECO:0000313" key="8">
    <source>
        <dbReference type="EMBL" id="OGG51442.1"/>
    </source>
</evidence>
<evidence type="ECO:0000313" key="9">
    <source>
        <dbReference type="Proteomes" id="UP000178606"/>
    </source>
</evidence>
<dbReference type="SMART" id="SM00382">
    <property type="entry name" value="AAA"/>
    <property type="match status" value="1"/>
</dbReference>
<keyword evidence="4" id="KW-0238">DNA-binding</keyword>
<dbReference type="FunFam" id="3.40.50.300:FF:000006">
    <property type="entry name" value="DNA-binding transcriptional regulator NtrC"/>
    <property type="match status" value="1"/>
</dbReference>
<dbReference type="PANTHER" id="PTHR32071">
    <property type="entry name" value="TRANSCRIPTIONAL REGULATORY PROTEIN"/>
    <property type="match status" value="1"/>
</dbReference>
<dbReference type="InterPro" id="IPR025943">
    <property type="entry name" value="Sigma_54_int_dom_ATP-bd_2"/>
</dbReference>
<evidence type="ECO:0000256" key="1">
    <source>
        <dbReference type="ARBA" id="ARBA00022741"/>
    </source>
</evidence>
<evidence type="ECO:0000256" key="6">
    <source>
        <dbReference type="SAM" id="MobiDB-lite"/>
    </source>
</evidence>
<dbReference type="InterPro" id="IPR009057">
    <property type="entry name" value="Homeodomain-like_sf"/>
</dbReference>
<organism evidence="8 9">
    <name type="scientific">Handelsmanbacteria sp. (strain RIFCSPLOWO2_12_FULL_64_10)</name>
    <dbReference type="NCBI Taxonomy" id="1817868"/>
    <lineage>
        <taxon>Bacteria</taxon>
        <taxon>Candidatus Handelsmaniibacteriota</taxon>
    </lineage>
</organism>
<dbReference type="PROSITE" id="PS50045">
    <property type="entry name" value="SIGMA54_INTERACT_4"/>
    <property type="match status" value="1"/>
</dbReference>
<dbReference type="EMBL" id="MFKF01000184">
    <property type="protein sequence ID" value="OGG51442.1"/>
    <property type="molecule type" value="Genomic_DNA"/>
</dbReference>
<reference evidence="8 9" key="1">
    <citation type="journal article" date="2016" name="Nat. Commun.">
        <title>Thousands of microbial genomes shed light on interconnected biogeochemical processes in an aquifer system.</title>
        <authorList>
            <person name="Anantharaman K."/>
            <person name="Brown C.T."/>
            <person name="Hug L.A."/>
            <person name="Sharon I."/>
            <person name="Castelle C.J."/>
            <person name="Probst A.J."/>
            <person name="Thomas B.C."/>
            <person name="Singh A."/>
            <person name="Wilkins M.J."/>
            <person name="Karaoz U."/>
            <person name="Brodie E.L."/>
            <person name="Williams K.H."/>
            <person name="Hubbard S.S."/>
            <person name="Banfield J.F."/>
        </authorList>
    </citation>
    <scope>NUCLEOTIDE SEQUENCE [LARGE SCALE GENOMIC DNA]</scope>
    <source>
        <strain evidence="9">RIFCSPLOWO2_12_FULL_64_10</strain>
    </source>
</reference>
<dbReference type="Pfam" id="PF25601">
    <property type="entry name" value="AAA_lid_14"/>
    <property type="match status" value="1"/>
</dbReference>
<dbReference type="CDD" id="cd00009">
    <property type="entry name" value="AAA"/>
    <property type="match status" value="1"/>
</dbReference>
<evidence type="ECO:0000256" key="5">
    <source>
        <dbReference type="ARBA" id="ARBA00023163"/>
    </source>
</evidence>
<dbReference type="InterPro" id="IPR025944">
    <property type="entry name" value="Sigma_54_int_dom_CS"/>
</dbReference>
<proteinExistence type="predicted"/>
<dbReference type="InterPro" id="IPR002197">
    <property type="entry name" value="HTH_Fis"/>
</dbReference>
<dbReference type="Gene3D" id="1.10.10.60">
    <property type="entry name" value="Homeodomain-like"/>
    <property type="match status" value="1"/>
</dbReference>
<dbReference type="InterPro" id="IPR027417">
    <property type="entry name" value="P-loop_NTPase"/>
</dbReference>
<dbReference type="GO" id="GO:0005524">
    <property type="term" value="F:ATP binding"/>
    <property type="evidence" value="ECO:0007669"/>
    <property type="project" value="UniProtKB-KW"/>
</dbReference>
<keyword evidence="2" id="KW-0067">ATP-binding</keyword>
<dbReference type="InterPro" id="IPR002078">
    <property type="entry name" value="Sigma_54_int"/>
</dbReference>
<dbReference type="SUPFAM" id="SSF52540">
    <property type="entry name" value="P-loop containing nucleoside triphosphate hydrolases"/>
    <property type="match status" value="1"/>
</dbReference>
<dbReference type="InterPro" id="IPR003593">
    <property type="entry name" value="AAA+_ATPase"/>
</dbReference>
<comment type="caution">
    <text evidence="8">The sequence shown here is derived from an EMBL/GenBank/DDBJ whole genome shotgun (WGS) entry which is preliminary data.</text>
</comment>
<evidence type="ECO:0000259" key="7">
    <source>
        <dbReference type="PROSITE" id="PS50045"/>
    </source>
</evidence>
<name>A0A1F6CRD4_HANXR</name>
<feature type="region of interest" description="Disordered" evidence="6">
    <location>
        <begin position="372"/>
        <end position="393"/>
    </location>
</feature>